<keyword evidence="1" id="KW-0732">Signal</keyword>
<evidence type="ECO:0000313" key="4">
    <source>
        <dbReference type="Proteomes" id="UP000318681"/>
    </source>
</evidence>
<feature type="domain" description="DUF4136" evidence="2">
    <location>
        <begin position="47"/>
        <end position="192"/>
    </location>
</feature>
<reference evidence="3 4" key="1">
    <citation type="submission" date="2019-07" db="EMBL/GenBank/DDBJ databases">
        <title>Sphingomonas solaris sp. nov., isolated from a solar panel from Boston, Massachusetts.</title>
        <authorList>
            <person name="Tanner K."/>
            <person name="Pascual J."/>
            <person name="Mancuso C."/>
            <person name="Pereto J."/>
            <person name="Khalil A."/>
            <person name="Vilanova C."/>
        </authorList>
    </citation>
    <scope>NUCLEOTIDE SEQUENCE [LARGE SCALE GENOMIC DNA]</scope>
    <source>
        <strain evidence="3 4">R4DWN</strain>
    </source>
</reference>
<sequence>MLFRRAILIGSALAVAGCTTAGQAPVQVTRFHLGAPVATGRVSVEPADKVQAESLEFQSYARAVEGELGRIGFQVVPNVPNSELVAAVTVFRGSRETAPAQSPFSVGLGGGTFGGGRGGGIGLGGGVSFPIGKGRSREVVLTELSVQLKRRSEGTVIWEGRARTEQRLSGNAADSTATVARLANALFAGFPGESGRTITVK</sequence>
<dbReference type="Proteomes" id="UP000318681">
    <property type="component" value="Unassembled WGS sequence"/>
</dbReference>
<dbReference type="PROSITE" id="PS51257">
    <property type="entry name" value="PROKAR_LIPOPROTEIN"/>
    <property type="match status" value="1"/>
</dbReference>
<organism evidence="3 4">
    <name type="scientific">Alterirhizorhabdus solaris</name>
    <dbReference type="NCBI Taxonomy" id="2529389"/>
    <lineage>
        <taxon>Bacteria</taxon>
        <taxon>Pseudomonadati</taxon>
        <taxon>Pseudomonadota</taxon>
        <taxon>Alphaproteobacteria</taxon>
        <taxon>Sphingomonadales</taxon>
        <taxon>Rhizorhabdaceae</taxon>
        <taxon>Alterirhizorhabdus</taxon>
    </lineage>
</organism>
<dbReference type="RefSeq" id="WP_145155769.1">
    <property type="nucleotide sequence ID" value="NZ_VNIM01000156.1"/>
</dbReference>
<keyword evidence="4" id="KW-1185">Reference proteome</keyword>
<comment type="caution">
    <text evidence="3">The sequence shown here is derived from an EMBL/GenBank/DDBJ whole genome shotgun (WGS) entry which is preliminary data.</text>
</comment>
<evidence type="ECO:0000313" key="3">
    <source>
        <dbReference type="EMBL" id="TVV69941.1"/>
    </source>
</evidence>
<accession>A0A558QS12</accession>
<dbReference type="Pfam" id="PF13590">
    <property type="entry name" value="DUF4136"/>
    <property type="match status" value="1"/>
</dbReference>
<feature type="signal peptide" evidence="1">
    <location>
        <begin position="1"/>
        <end position="21"/>
    </location>
</feature>
<name>A0A558QS12_9SPHN</name>
<dbReference type="EMBL" id="VNIM01000156">
    <property type="protein sequence ID" value="TVV69941.1"/>
    <property type="molecule type" value="Genomic_DNA"/>
</dbReference>
<proteinExistence type="predicted"/>
<feature type="chain" id="PRO_5022246228" evidence="1">
    <location>
        <begin position="22"/>
        <end position="201"/>
    </location>
</feature>
<dbReference type="OrthoDB" id="7428103at2"/>
<dbReference type="InterPro" id="IPR025411">
    <property type="entry name" value="DUF4136"/>
</dbReference>
<evidence type="ECO:0000259" key="2">
    <source>
        <dbReference type="Pfam" id="PF13590"/>
    </source>
</evidence>
<evidence type="ECO:0000256" key="1">
    <source>
        <dbReference type="SAM" id="SignalP"/>
    </source>
</evidence>
<dbReference type="AlphaFoldDB" id="A0A558QS12"/>
<protein>
    <submittedName>
        <fullName evidence="3">DUF4136 domain-containing protein</fullName>
    </submittedName>
</protein>
<gene>
    <name evidence="3" type="ORF">FOY91_20360</name>
</gene>